<sequence length="465" mass="48579">MKKVLILAVACVTALLSSCNKDVATPGGDFGAGLPAGRALVSVPVDANGLITVSTLTADKNWKIDGVAYVEPGETLTIEPGTFITSGDFKTYNDPEYGAQELRGVLVVPTTAKLIANGTPTAPIVFTSPNAAGQRNPGDFGGVVILGRARINQSQPQRIEGIPEPAGTNITYGSTNDTYNGESSGSLQYVRIEFAGFELSEANEINGLTLGGVGSGTTLSHIQVSWGRDDAFEFFGGTVNADHLVALSTDDDDFDFDFGYSGTIQYALSLKDPQSTNSTSGGSSDSNGIESDNQGTQPYAGADPKTRPNLQNFTFLGINNSGTATTKLENGNHWRRASALNITRSIIAGYGTGVGFENITTTGSTFSDNVVHGYTDAISVISGSTPANYTGNSTSTAASANSYLLLGGAASIDPFYSTASASTFDPWNLVPFAGPASGPDYKGAFDPEAETLWTEGWTEFQPKTY</sequence>
<dbReference type="PANTHER" id="PTHR41339:SF1">
    <property type="entry name" value="SECRETED PROTEIN"/>
    <property type="match status" value="1"/>
</dbReference>
<feature type="compositionally biased region" description="Low complexity" evidence="1">
    <location>
        <begin position="275"/>
        <end position="288"/>
    </location>
</feature>
<dbReference type="OrthoDB" id="1521716at2"/>
<proteinExistence type="predicted"/>
<protein>
    <recommendedName>
        <fullName evidence="4">T9SS C-terminal target domain-containing protein</fullName>
    </recommendedName>
</protein>
<keyword evidence="3" id="KW-1185">Reference proteome</keyword>
<dbReference type="Proteomes" id="UP000239711">
    <property type="component" value="Unassembled WGS sequence"/>
</dbReference>
<accession>A0A2S9J0M6</accession>
<evidence type="ECO:0000313" key="3">
    <source>
        <dbReference type="Proteomes" id="UP000239711"/>
    </source>
</evidence>
<dbReference type="PANTHER" id="PTHR41339">
    <property type="entry name" value="LIPL48"/>
    <property type="match status" value="1"/>
</dbReference>
<organism evidence="2 3">
    <name type="scientific">Sphingobacterium haloxyli</name>
    <dbReference type="NCBI Taxonomy" id="2100533"/>
    <lineage>
        <taxon>Bacteria</taxon>
        <taxon>Pseudomonadati</taxon>
        <taxon>Bacteroidota</taxon>
        <taxon>Sphingobacteriia</taxon>
        <taxon>Sphingobacteriales</taxon>
        <taxon>Sphingobacteriaceae</taxon>
        <taxon>Sphingobacterium</taxon>
    </lineage>
</organism>
<evidence type="ECO:0008006" key="4">
    <source>
        <dbReference type="Google" id="ProtNLM"/>
    </source>
</evidence>
<evidence type="ECO:0000313" key="2">
    <source>
        <dbReference type="EMBL" id="PRD46320.1"/>
    </source>
</evidence>
<dbReference type="EMBL" id="PVBQ01000015">
    <property type="protein sequence ID" value="PRD46320.1"/>
    <property type="molecule type" value="Genomic_DNA"/>
</dbReference>
<reference evidence="2 3" key="1">
    <citation type="submission" date="2018-02" db="EMBL/GenBank/DDBJ databases">
        <title>The draft genome of Sphingobacterium sp. 5JN-11.</title>
        <authorList>
            <person name="Liu L."/>
            <person name="Li L."/>
            <person name="Liang L."/>
            <person name="Zhang X."/>
            <person name="Wang T."/>
        </authorList>
    </citation>
    <scope>NUCLEOTIDE SEQUENCE [LARGE SCALE GENOMIC DNA]</scope>
    <source>
        <strain evidence="2 3">5JN-11</strain>
    </source>
</reference>
<dbReference type="RefSeq" id="WP_105718053.1">
    <property type="nucleotide sequence ID" value="NZ_PVBQ01000015.1"/>
</dbReference>
<dbReference type="PROSITE" id="PS51257">
    <property type="entry name" value="PROKAR_LIPOPROTEIN"/>
    <property type="match status" value="1"/>
</dbReference>
<dbReference type="AlphaFoldDB" id="A0A2S9J0M6"/>
<feature type="region of interest" description="Disordered" evidence="1">
    <location>
        <begin position="272"/>
        <end position="307"/>
    </location>
</feature>
<evidence type="ECO:0000256" key="1">
    <source>
        <dbReference type="SAM" id="MobiDB-lite"/>
    </source>
</evidence>
<name>A0A2S9J0M6_9SPHI</name>
<gene>
    <name evidence="2" type="ORF">C5745_16180</name>
</gene>
<comment type="caution">
    <text evidence="2">The sequence shown here is derived from an EMBL/GenBank/DDBJ whole genome shotgun (WGS) entry which is preliminary data.</text>
</comment>